<accession>A0A7J0DRR0</accession>
<sequence>MFWKQTRTRVGFVLYVEEFATAVVADVQKDGHLLVLSTSRFQDTVFKSVAHYLIQTRQSQRKQEEPAAGKPHAANMLSSSDTEDLKSDIGPNEIPKYRSEDDNDVKEFGDDKYNKESQNHGP</sequence>
<proteinExistence type="predicted"/>
<evidence type="ECO:0000313" key="3">
    <source>
        <dbReference type="Proteomes" id="UP000585474"/>
    </source>
</evidence>
<reference evidence="3" key="1">
    <citation type="submission" date="2019-07" db="EMBL/GenBank/DDBJ databases">
        <title>De Novo Assembly of kiwifruit Actinidia rufa.</title>
        <authorList>
            <person name="Sugita-Konishi S."/>
            <person name="Sato K."/>
            <person name="Mori E."/>
            <person name="Abe Y."/>
            <person name="Kisaki G."/>
            <person name="Hamano K."/>
            <person name="Suezawa K."/>
            <person name="Otani M."/>
            <person name="Fukuda T."/>
            <person name="Manabe T."/>
            <person name="Gomi K."/>
            <person name="Tabuchi M."/>
            <person name="Akimitsu K."/>
            <person name="Kataoka I."/>
        </authorList>
    </citation>
    <scope>NUCLEOTIDE SEQUENCE [LARGE SCALE GENOMIC DNA]</scope>
    <source>
        <strain evidence="3">cv. Fuchu</strain>
    </source>
</reference>
<comment type="caution">
    <text evidence="2">The sequence shown here is derived from an EMBL/GenBank/DDBJ whole genome shotgun (WGS) entry which is preliminary data.</text>
</comment>
<feature type="region of interest" description="Disordered" evidence="1">
    <location>
        <begin position="56"/>
        <end position="122"/>
    </location>
</feature>
<evidence type="ECO:0000313" key="2">
    <source>
        <dbReference type="EMBL" id="GFS39966.1"/>
    </source>
</evidence>
<keyword evidence="2" id="KW-0863">Zinc-finger</keyword>
<dbReference type="AlphaFoldDB" id="A0A7J0DRR0"/>
<name>A0A7J0DRR0_9ERIC</name>
<keyword evidence="2" id="KW-0862">Zinc</keyword>
<keyword evidence="3" id="KW-1185">Reference proteome</keyword>
<protein>
    <submittedName>
        <fullName evidence="2">Zinc-finger domain of monoamine-oxidase A repressor R1</fullName>
    </submittedName>
</protein>
<dbReference type="EMBL" id="BJWL01000339">
    <property type="protein sequence ID" value="GFS39966.1"/>
    <property type="molecule type" value="Genomic_DNA"/>
</dbReference>
<feature type="compositionally biased region" description="Basic and acidic residues" evidence="1">
    <location>
        <begin position="95"/>
        <end position="122"/>
    </location>
</feature>
<organism evidence="2 3">
    <name type="scientific">Actinidia rufa</name>
    <dbReference type="NCBI Taxonomy" id="165716"/>
    <lineage>
        <taxon>Eukaryota</taxon>
        <taxon>Viridiplantae</taxon>
        <taxon>Streptophyta</taxon>
        <taxon>Embryophyta</taxon>
        <taxon>Tracheophyta</taxon>
        <taxon>Spermatophyta</taxon>
        <taxon>Magnoliopsida</taxon>
        <taxon>eudicotyledons</taxon>
        <taxon>Gunneridae</taxon>
        <taxon>Pentapetalae</taxon>
        <taxon>asterids</taxon>
        <taxon>Ericales</taxon>
        <taxon>Actinidiaceae</taxon>
        <taxon>Actinidia</taxon>
    </lineage>
</organism>
<evidence type="ECO:0000256" key="1">
    <source>
        <dbReference type="SAM" id="MobiDB-lite"/>
    </source>
</evidence>
<dbReference type="GO" id="GO:0008270">
    <property type="term" value="F:zinc ion binding"/>
    <property type="evidence" value="ECO:0007669"/>
    <property type="project" value="UniProtKB-KW"/>
</dbReference>
<keyword evidence="2" id="KW-0479">Metal-binding</keyword>
<dbReference type="Proteomes" id="UP000585474">
    <property type="component" value="Unassembled WGS sequence"/>
</dbReference>
<gene>
    <name evidence="2" type="ORF">Acr_00g0065850</name>
</gene>